<keyword evidence="1" id="KW-0472">Membrane</keyword>
<keyword evidence="1" id="KW-0812">Transmembrane</keyword>
<protein>
    <submittedName>
        <fullName evidence="2">Uncharacterized protein</fullName>
    </submittedName>
</protein>
<accession>A0A0S6VTJ8</accession>
<sequence>MLIWFIIPVAAVIVTMLLIFVIEFFYLRGKATNYTRLPGRGLRREGFVALTRTWCTLWLAEDHVLSVDNHVFSEDYKRFYFRDIQAIVLAKTRRGAVWNVVLSAFLALWLWLMFLERSNEGRIAWLIVVVIFMALLAINVLRGPTCSCQLITAVHQETLPSLNRMKTAEKVLSILRQRIRSAQRNLAEAQS</sequence>
<dbReference type="EMBL" id="DF820455">
    <property type="protein sequence ID" value="GAK49284.1"/>
    <property type="molecule type" value="Genomic_DNA"/>
</dbReference>
<gene>
    <name evidence="2" type="ORF">U14_00505</name>
</gene>
<keyword evidence="3" id="KW-1185">Reference proteome</keyword>
<dbReference type="Proteomes" id="UP000030700">
    <property type="component" value="Unassembled WGS sequence"/>
</dbReference>
<keyword evidence="1" id="KW-1133">Transmembrane helix</keyword>
<name>A0A0S6VTJ8_9BACT</name>
<dbReference type="AlphaFoldDB" id="A0A0S6VTJ8"/>
<reference evidence="2" key="1">
    <citation type="journal article" date="2015" name="PeerJ">
        <title>First genomic representation of candidate bacterial phylum KSB3 points to enhanced environmental sensing as a trigger of wastewater bulking.</title>
        <authorList>
            <person name="Sekiguchi Y."/>
            <person name="Ohashi A."/>
            <person name="Parks D.H."/>
            <person name="Yamauchi T."/>
            <person name="Tyson G.W."/>
            <person name="Hugenholtz P."/>
        </authorList>
    </citation>
    <scope>NUCLEOTIDE SEQUENCE [LARGE SCALE GENOMIC DNA]</scope>
</reference>
<organism evidence="2">
    <name type="scientific">Candidatus Moduliflexus flocculans</name>
    <dbReference type="NCBI Taxonomy" id="1499966"/>
    <lineage>
        <taxon>Bacteria</taxon>
        <taxon>Candidatus Moduliflexota</taxon>
        <taxon>Candidatus Moduliflexia</taxon>
        <taxon>Candidatus Moduliflexales</taxon>
        <taxon>Candidatus Moduliflexaceae</taxon>
    </lineage>
</organism>
<dbReference type="HOGENOM" id="CLU_1418992_0_0_0"/>
<dbReference type="STRING" id="1499966.U14_00505"/>
<feature type="transmembrane region" description="Helical" evidence="1">
    <location>
        <begin position="6"/>
        <end position="27"/>
    </location>
</feature>
<feature type="transmembrane region" description="Helical" evidence="1">
    <location>
        <begin position="96"/>
        <end position="115"/>
    </location>
</feature>
<evidence type="ECO:0000313" key="3">
    <source>
        <dbReference type="Proteomes" id="UP000030700"/>
    </source>
</evidence>
<proteinExistence type="predicted"/>
<evidence type="ECO:0000313" key="2">
    <source>
        <dbReference type="EMBL" id="GAK49284.1"/>
    </source>
</evidence>
<evidence type="ECO:0000256" key="1">
    <source>
        <dbReference type="SAM" id="Phobius"/>
    </source>
</evidence>
<feature type="transmembrane region" description="Helical" evidence="1">
    <location>
        <begin position="121"/>
        <end position="141"/>
    </location>
</feature>